<dbReference type="PANTHER" id="PTHR33191:SF76">
    <property type="entry name" value="RIPENING-RELATED PROTEIN 5-RELATED"/>
    <property type="match status" value="1"/>
</dbReference>
<dbReference type="Proteomes" id="UP000636709">
    <property type="component" value="Unassembled WGS sequence"/>
</dbReference>
<comment type="subcellular location">
    <subcellularLocation>
        <location evidence="1">Secreted</location>
    </subcellularLocation>
</comment>
<organism evidence="6 7">
    <name type="scientific">Digitaria exilis</name>
    <dbReference type="NCBI Taxonomy" id="1010633"/>
    <lineage>
        <taxon>Eukaryota</taxon>
        <taxon>Viridiplantae</taxon>
        <taxon>Streptophyta</taxon>
        <taxon>Embryophyta</taxon>
        <taxon>Tracheophyta</taxon>
        <taxon>Spermatophyta</taxon>
        <taxon>Magnoliopsida</taxon>
        <taxon>Liliopsida</taxon>
        <taxon>Poales</taxon>
        <taxon>Poaceae</taxon>
        <taxon>PACMAD clade</taxon>
        <taxon>Panicoideae</taxon>
        <taxon>Panicodae</taxon>
        <taxon>Paniceae</taxon>
        <taxon>Anthephorinae</taxon>
        <taxon>Digitaria</taxon>
    </lineage>
</organism>
<evidence type="ECO:0000256" key="3">
    <source>
        <dbReference type="ARBA" id="ARBA00022729"/>
    </source>
</evidence>
<reference evidence="6" key="1">
    <citation type="submission" date="2020-07" db="EMBL/GenBank/DDBJ databases">
        <title>Genome sequence and genetic diversity analysis of an under-domesticated orphan crop, white fonio (Digitaria exilis).</title>
        <authorList>
            <person name="Bennetzen J.L."/>
            <person name="Chen S."/>
            <person name="Ma X."/>
            <person name="Wang X."/>
            <person name="Yssel A.E.J."/>
            <person name="Chaluvadi S.R."/>
            <person name="Johnson M."/>
            <person name="Gangashetty P."/>
            <person name="Hamidou F."/>
            <person name="Sanogo M.D."/>
            <person name="Zwaenepoel A."/>
            <person name="Wallace J."/>
            <person name="Van De Peer Y."/>
            <person name="Van Deynze A."/>
        </authorList>
    </citation>
    <scope>NUCLEOTIDE SEQUENCE</scope>
    <source>
        <tissue evidence="6">Leaves</tissue>
    </source>
</reference>
<dbReference type="GO" id="GO:0005576">
    <property type="term" value="C:extracellular region"/>
    <property type="evidence" value="ECO:0007669"/>
    <property type="project" value="UniProtKB-SubCell"/>
</dbReference>
<dbReference type="PANTHER" id="PTHR33191">
    <property type="entry name" value="RIPENING-RELATED PROTEIN 2-RELATED"/>
    <property type="match status" value="1"/>
</dbReference>
<evidence type="ECO:0000313" key="7">
    <source>
        <dbReference type="Proteomes" id="UP000636709"/>
    </source>
</evidence>
<evidence type="ECO:0000256" key="5">
    <source>
        <dbReference type="SAM" id="SignalP"/>
    </source>
</evidence>
<dbReference type="AlphaFoldDB" id="A0A835EBY3"/>
<dbReference type="OrthoDB" id="406505at2759"/>
<evidence type="ECO:0000256" key="1">
    <source>
        <dbReference type="ARBA" id="ARBA00004613"/>
    </source>
</evidence>
<keyword evidence="7" id="KW-1185">Reference proteome</keyword>
<proteinExistence type="predicted"/>
<evidence type="ECO:0000313" key="6">
    <source>
        <dbReference type="EMBL" id="KAF8672379.1"/>
    </source>
</evidence>
<dbReference type="Pfam" id="PF24300">
    <property type="entry name" value="KWL1"/>
    <property type="match status" value="1"/>
</dbReference>
<dbReference type="EMBL" id="JACEFO010002221">
    <property type="protein sequence ID" value="KAF8672379.1"/>
    <property type="molecule type" value="Genomic_DNA"/>
</dbReference>
<sequence length="106" mass="11400">MATAIGVATIAIFVVVALSASQVKSNVPDCCEDGMKNPQYRCSPLQLAPRPLNSFEKGKDGGGPSECDNAYNSDEEKVVARRSATHPVTTTLSTPRRRCGMPWSEE</sequence>
<gene>
    <name evidence="6" type="ORF">HU200_049582</name>
</gene>
<evidence type="ECO:0000256" key="2">
    <source>
        <dbReference type="ARBA" id="ARBA00022525"/>
    </source>
</evidence>
<comment type="caution">
    <text evidence="6">The sequence shown here is derived from an EMBL/GenBank/DDBJ whole genome shotgun (WGS) entry which is preliminary data.</text>
</comment>
<accession>A0A835EBY3</accession>
<feature type="region of interest" description="Disordered" evidence="4">
    <location>
        <begin position="51"/>
        <end position="106"/>
    </location>
</feature>
<evidence type="ECO:0000256" key="4">
    <source>
        <dbReference type="SAM" id="MobiDB-lite"/>
    </source>
</evidence>
<keyword evidence="3 5" id="KW-0732">Signal</keyword>
<feature type="chain" id="PRO_5032481646" evidence="5">
    <location>
        <begin position="26"/>
        <end position="106"/>
    </location>
</feature>
<keyword evidence="2" id="KW-0964">Secreted</keyword>
<protein>
    <submittedName>
        <fullName evidence="6">Uncharacterized protein</fullName>
    </submittedName>
</protein>
<name>A0A835EBY3_9POAL</name>
<dbReference type="InterPro" id="IPR039271">
    <property type="entry name" value="Kiwellin-like"/>
</dbReference>
<feature type="signal peptide" evidence="5">
    <location>
        <begin position="1"/>
        <end position="25"/>
    </location>
</feature>